<dbReference type="AlphaFoldDB" id="A0A6A6I0C1"/>
<evidence type="ECO:0000313" key="1">
    <source>
        <dbReference type="EMBL" id="KAF2243422.1"/>
    </source>
</evidence>
<name>A0A6A6I0C1_9PLEO</name>
<dbReference type="RefSeq" id="XP_033678426.1">
    <property type="nucleotide sequence ID" value="XM_033819471.1"/>
</dbReference>
<sequence length="178" mass="19941">MDSRSRLINDLVHADVIRYVRNLDNRSGNKTPDFDYILSLFLGMIRHDQLDSFVVRRDIRLANFHQLLRDQGNLKTLVVALPFTGLPTMTSSSHWLSERSGWLTSRLASLDDLRLRFPTRQDEYTQAIDLAALLLNSAQKVHELLLAGAEPALSGKGCSLLSKASHILGSPQSSNSRT</sequence>
<gene>
    <name evidence="1" type="ORF">BU26DRAFT_117539</name>
</gene>
<evidence type="ECO:0000313" key="2">
    <source>
        <dbReference type="Proteomes" id="UP000800094"/>
    </source>
</evidence>
<organism evidence="1 2">
    <name type="scientific">Trematosphaeria pertusa</name>
    <dbReference type="NCBI Taxonomy" id="390896"/>
    <lineage>
        <taxon>Eukaryota</taxon>
        <taxon>Fungi</taxon>
        <taxon>Dikarya</taxon>
        <taxon>Ascomycota</taxon>
        <taxon>Pezizomycotina</taxon>
        <taxon>Dothideomycetes</taxon>
        <taxon>Pleosporomycetidae</taxon>
        <taxon>Pleosporales</taxon>
        <taxon>Massarineae</taxon>
        <taxon>Trematosphaeriaceae</taxon>
        <taxon>Trematosphaeria</taxon>
    </lineage>
</organism>
<dbReference type="GeneID" id="54572801"/>
<dbReference type="EMBL" id="ML987205">
    <property type="protein sequence ID" value="KAF2243422.1"/>
    <property type="molecule type" value="Genomic_DNA"/>
</dbReference>
<keyword evidence="2" id="KW-1185">Reference proteome</keyword>
<accession>A0A6A6I0C1</accession>
<proteinExistence type="predicted"/>
<protein>
    <submittedName>
        <fullName evidence="1">Uncharacterized protein</fullName>
    </submittedName>
</protein>
<reference evidence="1" key="1">
    <citation type="journal article" date="2020" name="Stud. Mycol.">
        <title>101 Dothideomycetes genomes: a test case for predicting lifestyles and emergence of pathogens.</title>
        <authorList>
            <person name="Haridas S."/>
            <person name="Albert R."/>
            <person name="Binder M."/>
            <person name="Bloem J."/>
            <person name="Labutti K."/>
            <person name="Salamov A."/>
            <person name="Andreopoulos B."/>
            <person name="Baker S."/>
            <person name="Barry K."/>
            <person name="Bills G."/>
            <person name="Bluhm B."/>
            <person name="Cannon C."/>
            <person name="Castanera R."/>
            <person name="Culley D."/>
            <person name="Daum C."/>
            <person name="Ezra D."/>
            <person name="Gonzalez J."/>
            <person name="Henrissat B."/>
            <person name="Kuo A."/>
            <person name="Liang C."/>
            <person name="Lipzen A."/>
            <person name="Lutzoni F."/>
            <person name="Magnuson J."/>
            <person name="Mondo S."/>
            <person name="Nolan M."/>
            <person name="Ohm R."/>
            <person name="Pangilinan J."/>
            <person name="Park H.-J."/>
            <person name="Ramirez L."/>
            <person name="Alfaro M."/>
            <person name="Sun H."/>
            <person name="Tritt A."/>
            <person name="Yoshinaga Y."/>
            <person name="Zwiers L.-H."/>
            <person name="Turgeon B."/>
            <person name="Goodwin S."/>
            <person name="Spatafora J."/>
            <person name="Crous P."/>
            <person name="Grigoriev I."/>
        </authorList>
    </citation>
    <scope>NUCLEOTIDE SEQUENCE</scope>
    <source>
        <strain evidence="1">CBS 122368</strain>
    </source>
</reference>
<dbReference type="Proteomes" id="UP000800094">
    <property type="component" value="Unassembled WGS sequence"/>
</dbReference>